<dbReference type="PANTHER" id="PTHR31704">
    <property type="entry name" value="MYB/SANT-LIKE DNA-BINDING DOMAIN PROTEIN-RELATED"/>
    <property type="match status" value="1"/>
</dbReference>
<evidence type="ECO:0000313" key="3">
    <source>
        <dbReference type="Proteomes" id="UP000187609"/>
    </source>
</evidence>
<keyword evidence="3" id="KW-1185">Reference proteome</keyword>
<dbReference type="Pfam" id="PF12776">
    <property type="entry name" value="Myb_DNA-bind_3"/>
    <property type="match status" value="1"/>
</dbReference>
<proteinExistence type="predicted"/>
<dbReference type="EMBL" id="MJEQ01005848">
    <property type="protein sequence ID" value="OIT20026.1"/>
    <property type="molecule type" value="Genomic_DNA"/>
</dbReference>
<dbReference type="Gramene" id="OIT20026">
    <property type="protein sequence ID" value="OIT20026"/>
    <property type="gene ID" value="A4A49_40101"/>
</dbReference>
<reference evidence="2" key="1">
    <citation type="submission" date="2016-11" db="EMBL/GenBank/DDBJ databases">
        <title>The genome of Nicotiana attenuata.</title>
        <authorList>
            <person name="Xu S."/>
            <person name="Brockmoeller T."/>
            <person name="Gaquerel E."/>
            <person name="Navarro A."/>
            <person name="Kuhl H."/>
            <person name="Gase K."/>
            <person name="Ling Z."/>
            <person name="Zhou W."/>
            <person name="Kreitzer C."/>
            <person name="Stanke M."/>
            <person name="Tang H."/>
            <person name="Lyons E."/>
            <person name="Pandey P."/>
            <person name="Pandey S.P."/>
            <person name="Timmermann B."/>
            <person name="Baldwin I.T."/>
        </authorList>
    </citation>
    <scope>NUCLEOTIDE SEQUENCE [LARGE SCALE GENOMIC DNA]</scope>
    <source>
        <strain evidence="2">UT</strain>
    </source>
</reference>
<comment type="caution">
    <text evidence="2">The sequence shown here is derived from an EMBL/GenBank/DDBJ whole genome shotgun (WGS) entry which is preliminary data.</text>
</comment>
<name>A0A1J6JQH4_NICAT</name>
<organism evidence="2 3">
    <name type="scientific">Nicotiana attenuata</name>
    <name type="common">Coyote tobacco</name>
    <dbReference type="NCBI Taxonomy" id="49451"/>
    <lineage>
        <taxon>Eukaryota</taxon>
        <taxon>Viridiplantae</taxon>
        <taxon>Streptophyta</taxon>
        <taxon>Embryophyta</taxon>
        <taxon>Tracheophyta</taxon>
        <taxon>Spermatophyta</taxon>
        <taxon>Magnoliopsida</taxon>
        <taxon>eudicotyledons</taxon>
        <taxon>Gunneridae</taxon>
        <taxon>Pentapetalae</taxon>
        <taxon>asterids</taxon>
        <taxon>lamiids</taxon>
        <taxon>Solanales</taxon>
        <taxon>Solanaceae</taxon>
        <taxon>Nicotianoideae</taxon>
        <taxon>Nicotianeae</taxon>
        <taxon>Nicotiana</taxon>
    </lineage>
</organism>
<evidence type="ECO:0000313" key="2">
    <source>
        <dbReference type="EMBL" id="OIT20026.1"/>
    </source>
</evidence>
<dbReference type="PANTHER" id="PTHR31704:SF56">
    <property type="entry name" value="L10-INTERACTING MYB DOMAIN-CONTAINING PROTEIN-LIKE"/>
    <property type="match status" value="1"/>
</dbReference>
<dbReference type="OMA" id="KNTVMAN"/>
<evidence type="ECO:0000259" key="1">
    <source>
        <dbReference type="Pfam" id="PF12776"/>
    </source>
</evidence>
<accession>A0A1J6JQH4</accession>
<feature type="domain" description="Myb/SANT-like" evidence="1">
    <location>
        <begin position="9"/>
        <end position="64"/>
    </location>
</feature>
<dbReference type="AlphaFoldDB" id="A0A1J6JQH4"/>
<dbReference type="Proteomes" id="UP000187609">
    <property type="component" value="Unassembled WGS sequence"/>
</dbReference>
<dbReference type="InterPro" id="IPR024752">
    <property type="entry name" value="Myb/SANT-like_dom"/>
</dbReference>
<sequence>MGGKILLASFVSRREKTMIKKIKNHWDYMKGEWTLFKQLMRGETSLGWDATKNTVMANGDWWERKIKENAKYKKFRNKDLSLIWFCYDALFADVVVTGERARAANQEQSSGIGLNLDEEGINIIDDCDKEYFIHLNDEMSDESDDLQNINSVMFPEPSLKRQKSTDGVTSSQVRKSKKKTAATLIKEDIHSLIEFMSSKSTATSPAVDETSIEKCIGTNIVERTFGIWKARWSILRDMPFYHIDTQRDIVLATMSIHNYIRKKCNMDDAFRAAENERYVPSVDPDVGTSLRANNNINVEEQSDLVWMGLRNLIANEICEA</sequence>
<gene>
    <name evidence="2" type="ORF">A4A49_40101</name>
</gene>
<protein>
    <recommendedName>
        <fullName evidence="1">Myb/SANT-like domain-containing protein</fullName>
    </recommendedName>
</protein>